<dbReference type="Gene3D" id="3.80.10.10">
    <property type="entry name" value="Ribonuclease Inhibitor"/>
    <property type="match status" value="1"/>
</dbReference>
<comment type="caution">
    <text evidence="1">The sequence shown here is derived from an EMBL/GenBank/DDBJ whole genome shotgun (WGS) entry which is preliminary data.</text>
</comment>
<reference evidence="1" key="2">
    <citation type="submission" date="2021-04" db="EMBL/GenBank/DDBJ databases">
        <authorList>
            <person name="Gilroy R."/>
        </authorList>
    </citation>
    <scope>NUCLEOTIDE SEQUENCE</scope>
    <source>
        <strain evidence="1">CHK33-5263</strain>
    </source>
</reference>
<dbReference type="InterPro" id="IPR032675">
    <property type="entry name" value="LRR_dom_sf"/>
</dbReference>
<accession>A0A9D2DY48</accession>
<sequence length="116" mass="12696">PDSVTSIGDSAFYNCSKITSVTIGNGVTNIGEWAFAYCSSLTSINIPDSVRNIERYAFYGCSNLASVTFEDPNGWWRSTSSTATSGTSFLSSSLSNPSTAAMYLRSSYRDYYWRKG</sequence>
<dbReference type="PANTHER" id="PTHR45661">
    <property type="entry name" value="SURFACE ANTIGEN"/>
    <property type="match status" value="1"/>
</dbReference>
<evidence type="ECO:0000313" key="1">
    <source>
        <dbReference type="EMBL" id="HIZ25158.1"/>
    </source>
</evidence>
<organism evidence="1 2">
    <name type="scientific">Candidatus Gallimonas intestinigallinarum</name>
    <dbReference type="NCBI Taxonomy" id="2838604"/>
    <lineage>
        <taxon>Bacteria</taxon>
        <taxon>Bacillati</taxon>
        <taxon>Bacillota</taxon>
        <taxon>Clostridia</taxon>
        <taxon>Candidatus Gallimonas</taxon>
    </lineage>
</organism>
<dbReference type="AlphaFoldDB" id="A0A9D2DY48"/>
<name>A0A9D2DY48_9FIRM</name>
<evidence type="ECO:0000313" key="2">
    <source>
        <dbReference type="Proteomes" id="UP000824044"/>
    </source>
</evidence>
<dbReference type="EMBL" id="DXBS01000126">
    <property type="protein sequence ID" value="HIZ25158.1"/>
    <property type="molecule type" value="Genomic_DNA"/>
</dbReference>
<protein>
    <submittedName>
        <fullName evidence="1">Leucine-rich repeat domain-containing protein</fullName>
    </submittedName>
</protein>
<proteinExistence type="predicted"/>
<feature type="non-terminal residue" evidence="1">
    <location>
        <position position="1"/>
    </location>
</feature>
<dbReference type="Proteomes" id="UP000824044">
    <property type="component" value="Unassembled WGS sequence"/>
</dbReference>
<dbReference type="SUPFAM" id="SSF52058">
    <property type="entry name" value="L domain-like"/>
    <property type="match status" value="1"/>
</dbReference>
<dbReference type="InterPro" id="IPR053139">
    <property type="entry name" value="Surface_bspA-like"/>
</dbReference>
<gene>
    <name evidence="1" type="ORF">H9812_06795</name>
</gene>
<dbReference type="InterPro" id="IPR026906">
    <property type="entry name" value="LRR_5"/>
</dbReference>
<dbReference type="Pfam" id="PF13306">
    <property type="entry name" value="LRR_5"/>
    <property type="match status" value="1"/>
</dbReference>
<dbReference type="PANTHER" id="PTHR45661:SF3">
    <property type="entry name" value="IG-LIKE DOMAIN-CONTAINING PROTEIN"/>
    <property type="match status" value="1"/>
</dbReference>
<reference evidence="1" key="1">
    <citation type="journal article" date="2021" name="PeerJ">
        <title>Extensive microbial diversity within the chicken gut microbiome revealed by metagenomics and culture.</title>
        <authorList>
            <person name="Gilroy R."/>
            <person name="Ravi A."/>
            <person name="Getino M."/>
            <person name="Pursley I."/>
            <person name="Horton D.L."/>
            <person name="Alikhan N.F."/>
            <person name="Baker D."/>
            <person name="Gharbi K."/>
            <person name="Hall N."/>
            <person name="Watson M."/>
            <person name="Adriaenssens E.M."/>
            <person name="Foster-Nyarko E."/>
            <person name="Jarju S."/>
            <person name="Secka A."/>
            <person name="Antonio M."/>
            <person name="Oren A."/>
            <person name="Chaudhuri R.R."/>
            <person name="La Ragione R."/>
            <person name="Hildebrand F."/>
            <person name="Pallen M.J."/>
        </authorList>
    </citation>
    <scope>NUCLEOTIDE SEQUENCE</scope>
    <source>
        <strain evidence="1">CHK33-5263</strain>
    </source>
</reference>